<dbReference type="SMART" id="SM00855">
    <property type="entry name" value="PGAM"/>
    <property type="match status" value="1"/>
</dbReference>
<keyword evidence="3 4" id="KW-0413">Isomerase</keyword>
<comment type="similarity">
    <text evidence="1 4">Belongs to the phosphoglycerate mutase family. BPG-dependent PGAM subfamily.</text>
</comment>
<dbReference type="PIRSF" id="PIRSF000709">
    <property type="entry name" value="6PFK_2-Ptase"/>
    <property type="match status" value="1"/>
</dbReference>
<sequence length="226" mass="25222">MARLVIVRHGQSQANLANIFTGWTDSPLTPHGIAQAQAVGRLLAQRGYQYGAVHTSYMQRAIKTANLILAAQDQLYIPMFKTWRLNERHYGALSGQNKAAVKAKVGAAQLQAWRRGYTAVPPQLPRAQHEARYDRLGVAIPRAESLAMTERRLVPYWQDQIAPRLLAGQDQLVVAHGSSLRALIKYLEGIGDAEIDRVEVPNAEPIVYQLDTRLQIQTKEIINQPS</sequence>
<feature type="binding site" evidence="4 6">
    <location>
        <begin position="21"/>
        <end position="22"/>
    </location>
    <ligand>
        <name>substrate</name>
    </ligand>
</feature>
<keyword evidence="4" id="KW-0312">Gluconeogenesis</keyword>
<dbReference type="InterPro" id="IPR001345">
    <property type="entry name" value="PG/BPGM_mutase_AS"/>
</dbReference>
<dbReference type="EMBL" id="AZFK01000040">
    <property type="protein sequence ID" value="KRL89887.1"/>
    <property type="molecule type" value="Genomic_DNA"/>
</dbReference>
<comment type="pathway">
    <text evidence="4 8">Carbohydrate degradation; glycolysis; pyruvate from D-glyceraldehyde 3-phosphate: step 3/5.</text>
</comment>
<protein>
    <recommendedName>
        <fullName evidence="4 8">2,3-bisphosphoglycerate-dependent phosphoglycerate mutase</fullName>
        <shortName evidence="4">BPG-dependent PGAM</shortName>
        <shortName evidence="4">PGAM</shortName>
        <shortName evidence="4">Phosphoglyceromutase</shortName>
        <shortName evidence="4">dPGM</shortName>
        <ecNumber evidence="4 8">5.4.2.11</ecNumber>
    </recommendedName>
</protein>
<dbReference type="Proteomes" id="UP000050816">
    <property type="component" value="Unassembled WGS sequence"/>
</dbReference>
<dbReference type="HAMAP" id="MF_01039">
    <property type="entry name" value="PGAM_GpmA"/>
    <property type="match status" value="1"/>
</dbReference>
<dbReference type="Pfam" id="PF00300">
    <property type="entry name" value="His_Phos_1"/>
    <property type="match status" value="1"/>
</dbReference>
<feature type="site" description="Transition state stabilizer" evidence="4 7">
    <location>
        <position position="176"/>
    </location>
</feature>
<feature type="binding site" evidence="4 6">
    <location>
        <position position="98"/>
    </location>
    <ligand>
        <name>substrate</name>
    </ligand>
</feature>
<keyword evidence="2 4" id="KW-0324">Glycolysis</keyword>
<dbReference type="AlphaFoldDB" id="A0A0R1U981"/>
<evidence type="ECO:0000313" key="9">
    <source>
        <dbReference type="EMBL" id="KRL89887.1"/>
    </source>
</evidence>
<dbReference type="EC" id="5.4.2.11" evidence="4 8"/>
<dbReference type="GO" id="GO:0006096">
    <property type="term" value="P:glycolytic process"/>
    <property type="evidence" value="ECO:0007669"/>
    <property type="project" value="UniProtKB-UniRule"/>
</dbReference>
<evidence type="ECO:0000256" key="4">
    <source>
        <dbReference type="HAMAP-Rule" id="MF_01039"/>
    </source>
</evidence>
<feature type="active site" description="Proton donor/acceptor" evidence="4 5">
    <location>
        <position position="87"/>
    </location>
</feature>
<feature type="active site" description="Tele-phosphohistidine intermediate" evidence="4 5">
    <location>
        <position position="9"/>
    </location>
</feature>
<dbReference type="Gene3D" id="3.40.50.1240">
    <property type="entry name" value="Phosphoglycerate mutase-like"/>
    <property type="match status" value="1"/>
</dbReference>
<dbReference type="PANTHER" id="PTHR11931">
    <property type="entry name" value="PHOSPHOGLYCERATE MUTASE"/>
    <property type="match status" value="1"/>
</dbReference>
<dbReference type="GO" id="GO:0006094">
    <property type="term" value="P:gluconeogenesis"/>
    <property type="evidence" value="ECO:0007669"/>
    <property type="project" value="UniProtKB-UniRule"/>
</dbReference>
<evidence type="ECO:0000256" key="2">
    <source>
        <dbReference type="ARBA" id="ARBA00023152"/>
    </source>
</evidence>
<dbReference type="PROSITE" id="PS00175">
    <property type="entry name" value="PG_MUTASE"/>
    <property type="match status" value="1"/>
</dbReference>
<evidence type="ECO:0000256" key="8">
    <source>
        <dbReference type="RuleBase" id="RU004512"/>
    </source>
</evidence>
<feature type="binding site" evidence="4 6">
    <location>
        <position position="60"/>
    </location>
    <ligand>
        <name>substrate</name>
    </ligand>
</feature>
<dbReference type="RefSeq" id="WP_056954678.1">
    <property type="nucleotide sequence ID" value="NZ_AZFK01000040.1"/>
</dbReference>
<evidence type="ECO:0000256" key="5">
    <source>
        <dbReference type="PIRSR" id="PIRSR613078-1"/>
    </source>
</evidence>
<dbReference type="PATRIC" id="fig|1423760.3.peg.1548"/>
<dbReference type="GO" id="GO:0004619">
    <property type="term" value="F:phosphoglycerate mutase activity"/>
    <property type="evidence" value="ECO:0007669"/>
    <property type="project" value="UniProtKB-UniRule"/>
</dbReference>
<evidence type="ECO:0000313" key="10">
    <source>
        <dbReference type="Proteomes" id="UP000050816"/>
    </source>
</evidence>
<name>A0A0R1U981_9LACO</name>
<dbReference type="SUPFAM" id="SSF53254">
    <property type="entry name" value="Phosphoglycerate mutase-like"/>
    <property type="match status" value="1"/>
</dbReference>
<accession>A0A0R1U981</accession>
<proteinExistence type="inferred from homology"/>
<comment type="function">
    <text evidence="4 8">Catalyzes the interconversion of 2-phosphoglycerate and 3-phosphoglycerate.</text>
</comment>
<feature type="binding site" evidence="4 6">
    <location>
        <begin position="8"/>
        <end position="15"/>
    </location>
    <ligand>
        <name>substrate</name>
    </ligand>
</feature>
<evidence type="ECO:0000256" key="3">
    <source>
        <dbReference type="ARBA" id="ARBA00023235"/>
    </source>
</evidence>
<dbReference type="InterPro" id="IPR005952">
    <property type="entry name" value="Phosphogly_mut1"/>
</dbReference>
<comment type="caution">
    <text evidence="4">Lacks conserved residue(s) required for the propagation of feature annotation.</text>
</comment>
<comment type="caution">
    <text evidence="9">The sequence shown here is derived from an EMBL/GenBank/DDBJ whole genome shotgun (WGS) entry which is preliminary data.</text>
</comment>
<evidence type="ECO:0000256" key="7">
    <source>
        <dbReference type="PIRSR" id="PIRSR613078-3"/>
    </source>
</evidence>
<dbReference type="InterPro" id="IPR013078">
    <property type="entry name" value="His_Pase_superF_clade-1"/>
</dbReference>
<dbReference type="NCBIfam" id="TIGR01258">
    <property type="entry name" value="pgm_1"/>
    <property type="match status" value="1"/>
</dbReference>
<dbReference type="InterPro" id="IPR029033">
    <property type="entry name" value="His_PPase_superfam"/>
</dbReference>
<gene>
    <name evidence="4" type="primary">gpmA</name>
    <name evidence="9" type="ORF">FC43_GL001477</name>
</gene>
<feature type="binding site" evidence="4 6">
    <location>
        <begin position="87"/>
        <end position="90"/>
    </location>
    <ligand>
        <name>substrate</name>
    </ligand>
</feature>
<feature type="binding site" evidence="4 6">
    <location>
        <begin position="114"/>
        <end position="115"/>
    </location>
    <ligand>
        <name>substrate</name>
    </ligand>
</feature>
<organism evidence="9 10">
    <name type="scientific">Limosilactobacillus ingluviei DSM 15946</name>
    <dbReference type="NCBI Taxonomy" id="1423760"/>
    <lineage>
        <taxon>Bacteria</taxon>
        <taxon>Bacillati</taxon>
        <taxon>Bacillota</taxon>
        <taxon>Bacilli</taxon>
        <taxon>Lactobacillales</taxon>
        <taxon>Lactobacillaceae</taxon>
        <taxon>Limosilactobacillus</taxon>
    </lineage>
</organism>
<reference evidence="9 10" key="1">
    <citation type="journal article" date="2015" name="Genome Announc.">
        <title>Expanding the biotechnology potential of lactobacilli through comparative genomics of 213 strains and associated genera.</title>
        <authorList>
            <person name="Sun Z."/>
            <person name="Harris H.M."/>
            <person name="McCann A."/>
            <person name="Guo C."/>
            <person name="Argimon S."/>
            <person name="Zhang W."/>
            <person name="Yang X."/>
            <person name="Jeffery I.B."/>
            <person name="Cooney J.C."/>
            <person name="Kagawa T.F."/>
            <person name="Liu W."/>
            <person name="Song Y."/>
            <person name="Salvetti E."/>
            <person name="Wrobel A."/>
            <person name="Rasinkangas P."/>
            <person name="Parkhill J."/>
            <person name="Rea M.C."/>
            <person name="O'Sullivan O."/>
            <person name="Ritari J."/>
            <person name="Douillard F.P."/>
            <person name="Paul Ross R."/>
            <person name="Yang R."/>
            <person name="Briner A.E."/>
            <person name="Felis G.E."/>
            <person name="de Vos W.M."/>
            <person name="Barrangou R."/>
            <person name="Klaenhammer T.R."/>
            <person name="Caufield P.W."/>
            <person name="Cui Y."/>
            <person name="Zhang H."/>
            <person name="O'Toole P.W."/>
        </authorList>
    </citation>
    <scope>NUCLEOTIDE SEQUENCE [LARGE SCALE GENOMIC DNA]</scope>
    <source>
        <strain evidence="9 10">DSM 15946</strain>
    </source>
</reference>
<evidence type="ECO:0000256" key="6">
    <source>
        <dbReference type="PIRSR" id="PIRSR613078-2"/>
    </source>
</evidence>
<dbReference type="CDD" id="cd07067">
    <property type="entry name" value="HP_PGM_like"/>
    <property type="match status" value="1"/>
</dbReference>
<evidence type="ECO:0000256" key="1">
    <source>
        <dbReference type="ARBA" id="ARBA00006717"/>
    </source>
</evidence>
<comment type="catalytic activity">
    <reaction evidence="4 8">
        <text>(2R)-2-phosphoglycerate = (2R)-3-phosphoglycerate</text>
        <dbReference type="Rhea" id="RHEA:15901"/>
        <dbReference type="ChEBI" id="CHEBI:58272"/>
        <dbReference type="ChEBI" id="CHEBI:58289"/>
        <dbReference type="EC" id="5.4.2.11"/>
    </reaction>
</comment>
<dbReference type="UniPathway" id="UPA00109">
    <property type="reaction ID" value="UER00186"/>
</dbReference>